<protein>
    <submittedName>
        <fullName evidence="3">Something about silencing, SAS, complex subunit 4-domain-containing protein</fullName>
    </submittedName>
</protein>
<name>A0AAN7AMS1_9PEZI</name>
<reference evidence="3" key="2">
    <citation type="submission" date="2023-05" db="EMBL/GenBank/DDBJ databases">
        <authorList>
            <consortium name="Lawrence Berkeley National Laboratory"/>
            <person name="Steindorff A."/>
            <person name="Hensen N."/>
            <person name="Bonometti L."/>
            <person name="Westerberg I."/>
            <person name="Brannstrom I.O."/>
            <person name="Guillou S."/>
            <person name="Cros-Aarteil S."/>
            <person name="Calhoun S."/>
            <person name="Haridas S."/>
            <person name="Kuo A."/>
            <person name="Mondo S."/>
            <person name="Pangilinan J."/>
            <person name="Riley R."/>
            <person name="Labutti K."/>
            <person name="Andreopoulos B."/>
            <person name="Lipzen A."/>
            <person name="Chen C."/>
            <person name="Yanf M."/>
            <person name="Daum C."/>
            <person name="Ng V."/>
            <person name="Clum A."/>
            <person name="Ohm R."/>
            <person name="Martin F."/>
            <person name="Silar P."/>
            <person name="Natvig D."/>
            <person name="Lalanne C."/>
            <person name="Gautier V."/>
            <person name="Ament-Velasquez S.L."/>
            <person name="Kruys A."/>
            <person name="Hutchinson M.I."/>
            <person name="Powell A.J."/>
            <person name="Barry K."/>
            <person name="Miller A.N."/>
            <person name="Grigoriev I.V."/>
            <person name="Debuchy R."/>
            <person name="Gladieux P."/>
            <person name="Thoren M.H."/>
            <person name="Johannesson H."/>
        </authorList>
    </citation>
    <scope>NUCLEOTIDE SEQUENCE</scope>
    <source>
        <strain evidence="3">PSN309</strain>
    </source>
</reference>
<evidence type="ECO:0000259" key="2">
    <source>
        <dbReference type="Pfam" id="PF15460"/>
    </source>
</evidence>
<dbReference type="InterPro" id="IPR038988">
    <property type="entry name" value="Sas4"/>
</dbReference>
<proteinExistence type="predicted"/>
<evidence type="ECO:0000313" key="4">
    <source>
        <dbReference type="Proteomes" id="UP001302126"/>
    </source>
</evidence>
<dbReference type="PANTHER" id="PTHR38422:SF1">
    <property type="entry name" value="SOMETHING ABOUT SILENCING PROTEIN 4"/>
    <property type="match status" value="1"/>
</dbReference>
<feature type="compositionally biased region" description="Basic residues" evidence="1">
    <location>
        <begin position="461"/>
        <end position="472"/>
    </location>
</feature>
<comment type="caution">
    <text evidence="3">The sequence shown here is derived from an EMBL/GenBank/DDBJ whole genome shotgun (WGS) entry which is preliminary data.</text>
</comment>
<feature type="compositionally biased region" description="Basic and acidic residues" evidence="1">
    <location>
        <begin position="292"/>
        <end position="310"/>
    </location>
</feature>
<feature type="compositionally biased region" description="Basic and acidic residues" evidence="1">
    <location>
        <begin position="376"/>
        <end position="391"/>
    </location>
</feature>
<feature type="region of interest" description="Disordered" evidence="1">
    <location>
        <begin position="98"/>
        <end position="192"/>
    </location>
</feature>
<feature type="region of interest" description="Disordered" evidence="1">
    <location>
        <begin position="376"/>
        <end position="550"/>
    </location>
</feature>
<organism evidence="3 4">
    <name type="scientific">Podospora australis</name>
    <dbReference type="NCBI Taxonomy" id="1536484"/>
    <lineage>
        <taxon>Eukaryota</taxon>
        <taxon>Fungi</taxon>
        <taxon>Dikarya</taxon>
        <taxon>Ascomycota</taxon>
        <taxon>Pezizomycotina</taxon>
        <taxon>Sordariomycetes</taxon>
        <taxon>Sordariomycetidae</taxon>
        <taxon>Sordariales</taxon>
        <taxon>Podosporaceae</taxon>
        <taxon>Podospora</taxon>
    </lineage>
</organism>
<feature type="compositionally biased region" description="Polar residues" evidence="1">
    <location>
        <begin position="171"/>
        <end position="182"/>
    </location>
</feature>
<dbReference type="AlphaFoldDB" id="A0AAN7AMS1"/>
<dbReference type="InterPro" id="IPR029184">
    <property type="entry name" value="Sas4_dom"/>
</dbReference>
<evidence type="ECO:0000256" key="1">
    <source>
        <dbReference type="SAM" id="MobiDB-lite"/>
    </source>
</evidence>
<accession>A0AAN7AMS1</accession>
<evidence type="ECO:0000313" key="3">
    <source>
        <dbReference type="EMBL" id="KAK4192833.1"/>
    </source>
</evidence>
<reference evidence="3" key="1">
    <citation type="journal article" date="2023" name="Mol. Phylogenet. Evol.">
        <title>Genome-scale phylogeny and comparative genomics of the fungal order Sordariales.</title>
        <authorList>
            <person name="Hensen N."/>
            <person name="Bonometti L."/>
            <person name="Westerberg I."/>
            <person name="Brannstrom I.O."/>
            <person name="Guillou S."/>
            <person name="Cros-Aarteil S."/>
            <person name="Calhoun S."/>
            <person name="Haridas S."/>
            <person name="Kuo A."/>
            <person name="Mondo S."/>
            <person name="Pangilinan J."/>
            <person name="Riley R."/>
            <person name="LaButti K."/>
            <person name="Andreopoulos B."/>
            <person name="Lipzen A."/>
            <person name="Chen C."/>
            <person name="Yan M."/>
            <person name="Daum C."/>
            <person name="Ng V."/>
            <person name="Clum A."/>
            <person name="Steindorff A."/>
            <person name="Ohm R.A."/>
            <person name="Martin F."/>
            <person name="Silar P."/>
            <person name="Natvig D.O."/>
            <person name="Lalanne C."/>
            <person name="Gautier V."/>
            <person name="Ament-Velasquez S.L."/>
            <person name="Kruys A."/>
            <person name="Hutchinson M.I."/>
            <person name="Powell A.J."/>
            <person name="Barry K."/>
            <person name="Miller A.N."/>
            <person name="Grigoriev I.V."/>
            <person name="Debuchy R."/>
            <person name="Gladieux P."/>
            <person name="Hiltunen Thoren M."/>
            <person name="Johannesson H."/>
        </authorList>
    </citation>
    <scope>NUCLEOTIDE SEQUENCE</scope>
    <source>
        <strain evidence="3">PSN309</strain>
    </source>
</reference>
<dbReference type="GO" id="GO:0033255">
    <property type="term" value="C:SAS acetyltransferase complex"/>
    <property type="evidence" value="ECO:0007669"/>
    <property type="project" value="InterPro"/>
</dbReference>
<sequence>MAMTSSATRSRRAEGFQVSHSHKIPNVHHRLVVNAKAAAAAAAAAATAQANNQFVVSPPRAKRQLEVSTLDCDPVVPKKVRIEVGIPSRSALHSRIATKATDAKPPQLTPTKPAIAGIPPPPNPERPTRAAAAPPTKAATTTDPNTTKPQPARTKHQEKVVNGLKHELNRLQPNAADTSSQGGRKLRSQEATRFKSELSNYFPDYDEIIGNDPKEKHLLNTDTPIVITADAAPCTTRSLPHIEPTFPIHSYSDALYTTLFDAKEVDLDFLSQPYTNKSPDDQDPLPDSLYEPYHKKSERQEKSVRNHERGYAQHEKEVVLRLLDGLQGYDWLRVMGVSGVTETKKKEFEGPREQFIKGCHTILDKFKRWTAEEKRIRKERERREAERRAARDATTTTEGDEDEEGGEEQEIPNSDADDEDVEESDEDQVEEIADTDDERSDDDSDDETSIAKQLREEAALAKRKNKVTKKPKAAPPPLPSQSKSRRRGDKAHVSPPSPPARSRRSRSARHETPSPPPPPPPAVPQKKFTSFFAKRYERDAALNKNRRRNRKVLAWGKPVPEVEDRDFELPDSCFEPESLESRARRKRRDLRAKH</sequence>
<feature type="compositionally biased region" description="Low complexity" evidence="1">
    <location>
        <begin position="129"/>
        <end position="151"/>
    </location>
</feature>
<feature type="compositionally biased region" description="Acidic residues" evidence="1">
    <location>
        <begin position="398"/>
        <end position="448"/>
    </location>
</feature>
<gene>
    <name evidence="3" type="ORF">QBC35DRAFT_483512</name>
</gene>
<dbReference type="EMBL" id="MU864353">
    <property type="protein sequence ID" value="KAK4192833.1"/>
    <property type="molecule type" value="Genomic_DNA"/>
</dbReference>
<keyword evidence="4" id="KW-1185">Reference proteome</keyword>
<dbReference type="GO" id="GO:0004402">
    <property type="term" value="F:histone acetyltransferase activity"/>
    <property type="evidence" value="ECO:0007669"/>
    <property type="project" value="TreeGrafter"/>
</dbReference>
<feature type="compositionally biased region" description="Pro residues" evidence="1">
    <location>
        <begin position="513"/>
        <end position="523"/>
    </location>
</feature>
<dbReference type="PANTHER" id="PTHR38422">
    <property type="entry name" value="SOMETHING ABOUT SILENCING PROTEIN 4"/>
    <property type="match status" value="1"/>
</dbReference>
<feature type="compositionally biased region" description="Basic and acidic residues" evidence="1">
    <location>
        <begin position="155"/>
        <end position="169"/>
    </location>
</feature>
<feature type="domain" description="Something about silencing protein 4" evidence="2">
    <location>
        <begin position="283"/>
        <end position="378"/>
    </location>
</feature>
<dbReference type="Proteomes" id="UP001302126">
    <property type="component" value="Unassembled WGS sequence"/>
</dbReference>
<feature type="region of interest" description="Disordered" evidence="1">
    <location>
        <begin position="271"/>
        <end position="310"/>
    </location>
</feature>
<dbReference type="Pfam" id="PF15460">
    <property type="entry name" value="SAS4"/>
    <property type="match status" value="1"/>
</dbReference>